<organism evidence="3 4">
    <name type="scientific">Microthlaspi erraticum</name>
    <dbReference type="NCBI Taxonomy" id="1685480"/>
    <lineage>
        <taxon>Eukaryota</taxon>
        <taxon>Viridiplantae</taxon>
        <taxon>Streptophyta</taxon>
        <taxon>Embryophyta</taxon>
        <taxon>Tracheophyta</taxon>
        <taxon>Spermatophyta</taxon>
        <taxon>Magnoliopsida</taxon>
        <taxon>eudicotyledons</taxon>
        <taxon>Gunneridae</taxon>
        <taxon>Pentapetalae</taxon>
        <taxon>rosids</taxon>
        <taxon>malvids</taxon>
        <taxon>Brassicales</taxon>
        <taxon>Brassicaceae</taxon>
        <taxon>Coluteocarpeae</taxon>
        <taxon>Microthlaspi</taxon>
    </lineage>
</organism>
<comment type="similarity">
    <text evidence="1">Belongs to the cullin family.</text>
</comment>
<reference evidence="3" key="1">
    <citation type="submission" date="2020-01" db="EMBL/GenBank/DDBJ databases">
        <authorList>
            <person name="Mishra B."/>
        </authorList>
    </citation>
    <scope>NUCLEOTIDE SEQUENCE [LARGE SCALE GENOMIC DNA]</scope>
</reference>
<dbReference type="Proteomes" id="UP000467841">
    <property type="component" value="Unassembled WGS sequence"/>
</dbReference>
<evidence type="ECO:0000313" key="4">
    <source>
        <dbReference type="Proteomes" id="UP000467841"/>
    </source>
</evidence>
<gene>
    <name evidence="3" type="ORF">MERR_LOCUS23652</name>
</gene>
<evidence type="ECO:0000256" key="1">
    <source>
        <dbReference type="ARBA" id="ARBA00006019"/>
    </source>
</evidence>
<dbReference type="GO" id="GO:0006511">
    <property type="term" value="P:ubiquitin-dependent protein catabolic process"/>
    <property type="evidence" value="ECO:0007669"/>
    <property type="project" value="InterPro"/>
</dbReference>
<dbReference type="Gene3D" id="1.20.1310.10">
    <property type="entry name" value="Cullin Repeats"/>
    <property type="match status" value="2"/>
</dbReference>
<proteinExistence type="inferred from homology"/>
<name>A0A6D2J8V3_9BRAS</name>
<dbReference type="SUPFAM" id="SSF74788">
    <property type="entry name" value="Cullin repeat-like"/>
    <property type="match status" value="1"/>
</dbReference>
<dbReference type="InterPro" id="IPR045093">
    <property type="entry name" value="Cullin"/>
</dbReference>
<evidence type="ECO:0000313" key="3">
    <source>
        <dbReference type="EMBL" id="CAA7036417.1"/>
    </source>
</evidence>
<evidence type="ECO:0000259" key="2">
    <source>
        <dbReference type="Pfam" id="PF00888"/>
    </source>
</evidence>
<feature type="domain" description="Cullin N-terminal" evidence="2">
    <location>
        <begin position="60"/>
        <end position="155"/>
    </location>
</feature>
<dbReference type="GO" id="GO:0031625">
    <property type="term" value="F:ubiquitin protein ligase binding"/>
    <property type="evidence" value="ECO:0007669"/>
    <property type="project" value="InterPro"/>
</dbReference>
<dbReference type="AlphaFoldDB" id="A0A6D2J8V3"/>
<keyword evidence="4" id="KW-1185">Reference proteome</keyword>
<dbReference type="OrthoDB" id="27073at2759"/>
<dbReference type="InterPro" id="IPR016159">
    <property type="entry name" value="Cullin_repeat-like_dom_sf"/>
</dbReference>
<sequence length="236" mass="27838">MERKTIDFDQGWEYIHSGITKKNRYLEGLGPAPGPEEYMELYTTVYNMSPRNLLMITHGRFMTSIVKQLRNMNFICRRSLPTVEEVGLTCFSDLVYNNLQRKVKEAVITLVDRERDGEDIDRELVKSVVEFYVEIGMGKMERYEQDFERFLLEECLKKEKERVTHYLPSSSVPKLVKKVEHDLLVKYANQLQLLQQSEFCEMARGLEHIENIFKKYVTDAERTDLLSRDPEPTCFD</sequence>
<dbReference type="InterPro" id="IPR001373">
    <property type="entry name" value="Cullin_N"/>
</dbReference>
<protein>
    <recommendedName>
        <fullName evidence="2">Cullin N-terminal domain-containing protein</fullName>
    </recommendedName>
</protein>
<dbReference type="PANTHER" id="PTHR11932">
    <property type="entry name" value="CULLIN"/>
    <property type="match status" value="1"/>
</dbReference>
<comment type="caution">
    <text evidence="3">The sequence shown here is derived from an EMBL/GenBank/DDBJ whole genome shotgun (WGS) entry which is preliminary data.</text>
</comment>
<accession>A0A6D2J8V3</accession>
<dbReference type="EMBL" id="CACVBM020001163">
    <property type="protein sequence ID" value="CAA7036417.1"/>
    <property type="molecule type" value="Genomic_DNA"/>
</dbReference>
<dbReference type="Pfam" id="PF00888">
    <property type="entry name" value="Cullin"/>
    <property type="match status" value="1"/>
</dbReference>